<evidence type="ECO:0000256" key="7">
    <source>
        <dbReference type="ARBA" id="ARBA00022692"/>
    </source>
</evidence>
<evidence type="ECO:0000256" key="13">
    <source>
        <dbReference type="ARBA" id="ARBA00023136"/>
    </source>
</evidence>
<evidence type="ECO:0000259" key="18">
    <source>
        <dbReference type="PROSITE" id="PS50109"/>
    </source>
</evidence>
<evidence type="ECO:0000256" key="9">
    <source>
        <dbReference type="ARBA" id="ARBA00022777"/>
    </source>
</evidence>
<evidence type="ECO:0000256" key="15">
    <source>
        <dbReference type="ARBA" id="ARBA00068150"/>
    </source>
</evidence>
<feature type="domain" description="Response regulatory" evidence="19">
    <location>
        <begin position="544"/>
        <end position="661"/>
    </location>
</feature>
<dbReference type="RefSeq" id="WP_009542016.1">
    <property type="nucleotide sequence ID" value="NZ_ANHY01000019.1"/>
</dbReference>
<feature type="domain" description="HPt" evidence="22">
    <location>
        <begin position="704"/>
        <end position="797"/>
    </location>
</feature>
<evidence type="ECO:0000259" key="22">
    <source>
        <dbReference type="PROSITE" id="PS50894"/>
    </source>
</evidence>
<dbReference type="Gene3D" id="3.30.450.20">
    <property type="entry name" value="PAS domain"/>
    <property type="match status" value="1"/>
</dbReference>
<comment type="caution">
    <text evidence="23">The sequence shown here is derived from an EMBL/GenBank/DDBJ whole genome shotgun (WGS) entry which is preliminary data.</text>
</comment>
<dbReference type="CDD" id="cd00130">
    <property type="entry name" value="PAS"/>
    <property type="match status" value="1"/>
</dbReference>
<dbReference type="EMBL" id="ANHY01000019">
    <property type="protein sequence ID" value="EKV27514.1"/>
    <property type="molecule type" value="Genomic_DNA"/>
</dbReference>
<dbReference type="InterPro" id="IPR036641">
    <property type="entry name" value="HPT_dom_sf"/>
</dbReference>
<evidence type="ECO:0000259" key="20">
    <source>
        <dbReference type="PROSITE" id="PS50112"/>
    </source>
</evidence>
<keyword evidence="4" id="KW-1003">Cell membrane</keyword>
<keyword evidence="7" id="KW-0812">Transmembrane</keyword>
<comment type="subunit">
    <text evidence="14">At low DSF concentrations, interacts with RpfF.</text>
</comment>
<keyword evidence="24" id="KW-1185">Reference proteome</keyword>
<dbReference type="Pfam" id="PF00072">
    <property type="entry name" value="Response_reg"/>
    <property type="match status" value="2"/>
</dbReference>
<dbReference type="Gene3D" id="3.30.565.10">
    <property type="entry name" value="Histidine kinase-like ATPase, C-terminal domain"/>
    <property type="match status" value="1"/>
</dbReference>
<dbReference type="Pfam" id="PF02518">
    <property type="entry name" value="HATPase_c"/>
    <property type="match status" value="1"/>
</dbReference>
<evidence type="ECO:0000256" key="3">
    <source>
        <dbReference type="ARBA" id="ARBA00012438"/>
    </source>
</evidence>
<keyword evidence="11" id="KW-1133">Transmembrane helix</keyword>
<feature type="domain" description="PAC" evidence="21">
    <location>
        <begin position="210"/>
        <end position="260"/>
    </location>
</feature>
<dbReference type="InterPro" id="IPR003661">
    <property type="entry name" value="HisK_dim/P_dom"/>
</dbReference>
<feature type="modified residue" description="Phosphohistidine" evidence="16">
    <location>
        <position position="743"/>
    </location>
</feature>
<dbReference type="Pfam" id="PF01627">
    <property type="entry name" value="Hpt"/>
    <property type="match status" value="1"/>
</dbReference>
<keyword evidence="6" id="KW-0808">Transferase</keyword>
<feature type="domain" description="Response regulatory" evidence="19">
    <location>
        <begin position="9"/>
        <end position="126"/>
    </location>
</feature>
<comment type="catalytic activity">
    <reaction evidence="1">
        <text>ATP + protein L-histidine = ADP + protein N-phospho-L-histidine.</text>
        <dbReference type="EC" id="2.7.13.3"/>
    </reaction>
</comment>
<protein>
    <recommendedName>
        <fullName evidence="15">Sensory/regulatory protein RpfC</fullName>
        <ecNumber evidence="3">2.7.13.3</ecNumber>
    </recommendedName>
</protein>
<dbReference type="SUPFAM" id="SSF55785">
    <property type="entry name" value="PYP-like sensor domain (PAS domain)"/>
    <property type="match status" value="1"/>
</dbReference>
<evidence type="ECO:0000256" key="10">
    <source>
        <dbReference type="ARBA" id="ARBA00022840"/>
    </source>
</evidence>
<dbReference type="SMART" id="SM00091">
    <property type="entry name" value="PAS"/>
    <property type="match status" value="1"/>
</dbReference>
<evidence type="ECO:0000313" key="24">
    <source>
        <dbReference type="Proteomes" id="UP000009881"/>
    </source>
</evidence>
<keyword evidence="5 17" id="KW-0597">Phosphoprotein</keyword>
<dbReference type="InterPro" id="IPR001789">
    <property type="entry name" value="Sig_transdc_resp-reg_receiver"/>
</dbReference>
<dbReference type="CDD" id="cd16922">
    <property type="entry name" value="HATPase_EvgS-ArcB-TorS-like"/>
    <property type="match status" value="1"/>
</dbReference>
<dbReference type="InterPro" id="IPR036890">
    <property type="entry name" value="HATPase_C_sf"/>
</dbReference>
<dbReference type="AlphaFoldDB" id="K9GRY3"/>
<evidence type="ECO:0000256" key="12">
    <source>
        <dbReference type="ARBA" id="ARBA00023012"/>
    </source>
</evidence>
<evidence type="ECO:0000256" key="16">
    <source>
        <dbReference type="PROSITE-ProRule" id="PRU00110"/>
    </source>
</evidence>
<evidence type="ECO:0000256" key="8">
    <source>
        <dbReference type="ARBA" id="ARBA00022741"/>
    </source>
</evidence>
<feature type="domain" description="PAS" evidence="20">
    <location>
        <begin position="139"/>
        <end position="203"/>
    </location>
</feature>
<dbReference type="Pfam" id="PF00989">
    <property type="entry name" value="PAS"/>
    <property type="match status" value="1"/>
</dbReference>
<dbReference type="EC" id="2.7.13.3" evidence="3"/>
<dbReference type="Gene3D" id="1.20.120.160">
    <property type="entry name" value="HPT domain"/>
    <property type="match status" value="1"/>
</dbReference>
<dbReference type="NCBIfam" id="TIGR00229">
    <property type="entry name" value="sensory_box"/>
    <property type="match status" value="1"/>
</dbReference>
<dbReference type="SMART" id="SM00388">
    <property type="entry name" value="HisKA"/>
    <property type="match status" value="1"/>
</dbReference>
<dbReference type="SUPFAM" id="SSF55874">
    <property type="entry name" value="ATPase domain of HSP90 chaperone/DNA topoisomerase II/histidine kinase"/>
    <property type="match status" value="1"/>
</dbReference>
<dbReference type="PROSITE" id="PS50112">
    <property type="entry name" value="PAS"/>
    <property type="match status" value="1"/>
</dbReference>
<dbReference type="InterPro" id="IPR005467">
    <property type="entry name" value="His_kinase_dom"/>
</dbReference>
<keyword evidence="13" id="KW-0472">Membrane</keyword>
<dbReference type="OrthoDB" id="7346568at2"/>
<keyword evidence="9" id="KW-0418">Kinase</keyword>
<evidence type="ECO:0000256" key="1">
    <source>
        <dbReference type="ARBA" id="ARBA00000085"/>
    </source>
</evidence>
<dbReference type="PROSITE" id="PS50113">
    <property type="entry name" value="PAC"/>
    <property type="match status" value="1"/>
</dbReference>
<dbReference type="InterPro" id="IPR008207">
    <property type="entry name" value="Sig_transdc_His_kin_Hpt_dom"/>
</dbReference>
<dbReference type="PROSITE" id="PS50109">
    <property type="entry name" value="HIS_KIN"/>
    <property type="match status" value="1"/>
</dbReference>
<dbReference type="PATRIC" id="fig|1238182.3.peg.3574"/>
<dbReference type="PANTHER" id="PTHR45339">
    <property type="entry name" value="HYBRID SIGNAL TRANSDUCTION HISTIDINE KINASE J"/>
    <property type="match status" value="1"/>
</dbReference>
<dbReference type="CDD" id="cd00082">
    <property type="entry name" value="HisKA"/>
    <property type="match status" value="1"/>
</dbReference>
<proteinExistence type="predicted"/>
<keyword evidence="12" id="KW-0902">Two-component regulatory system</keyword>
<evidence type="ECO:0000313" key="23">
    <source>
        <dbReference type="EMBL" id="EKV27514.1"/>
    </source>
</evidence>
<dbReference type="InterPro" id="IPR011006">
    <property type="entry name" value="CheY-like_superfamily"/>
</dbReference>
<evidence type="ECO:0000256" key="2">
    <source>
        <dbReference type="ARBA" id="ARBA00004651"/>
    </source>
</evidence>
<gene>
    <name evidence="23" type="ORF">C882_1360</name>
</gene>
<dbReference type="PROSITE" id="PS50110">
    <property type="entry name" value="RESPONSE_REGULATORY"/>
    <property type="match status" value="2"/>
</dbReference>
<dbReference type="SMART" id="SM00387">
    <property type="entry name" value="HATPase_c"/>
    <property type="match status" value="1"/>
</dbReference>
<keyword evidence="8" id="KW-0547">Nucleotide-binding</keyword>
<feature type="modified residue" description="4-aspartylphosphate" evidence="17">
    <location>
        <position position="593"/>
    </location>
</feature>
<dbReference type="Pfam" id="PF00512">
    <property type="entry name" value="HisKA"/>
    <property type="match status" value="1"/>
</dbReference>
<dbReference type="GO" id="GO:0000155">
    <property type="term" value="F:phosphorelay sensor kinase activity"/>
    <property type="evidence" value="ECO:0007669"/>
    <property type="project" value="InterPro"/>
</dbReference>
<evidence type="ECO:0000259" key="21">
    <source>
        <dbReference type="PROSITE" id="PS50113"/>
    </source>
</evidence>
<dbReference type="CDD" id="cd17546">
    <property type="entry name" value="REC_hyHK_CKI1_RcsC-like"/>
    <property type="match status" value="1"/>
</dbReference>
<accession>K9GRY3</accession>
<evidence type="ECO:0000256" key="14">
    <source>
        <dbReference type="ARBA" id="ARBA00064003"/>
    </source>
</evidence>
<dbReference type="SUPFAM" id="SSF52172">
    <property type="entry name" value="CheY-like"/>
    <property type="match status" value="2"/>
</dbReference>
<evidence type="ECO:0000256" key="4">
    <source>
        <dbReference type="ARBA" id="ARBA00022475"/>
    </source>
</evidence>
<dbReference type="GO" id="GO:0005886">
    <property type="term" value="C:plasma membrane"/>
    <property type="evidence" value="ECO:0007669"/>
    <property type="project" value="UniProtKB-SubCell"/>
</dbReference>
<feature type="domain" description="Histidine kinase" evidence="18">
    <location>
        <begin position="278"/>
        <end position="506"/>
    </location>
</feature>
<dbReference type="FunFam" id="1.10.287.130:FF:000002">
    <property type="entry name" value="Two-component osmosensing histidine kinase"/>
    <property type="match status" value="1"/>
</dbReference>
<dbReference type="PRINTS" id="PR00344">
    <property type="entry name" value="BCTRLSENSOR"/>
</dbReference>
<dbReference type="InterPro" id="IPR003594">
    <property type="entry name" value="HATPase_dom"/>
</dbReference>
<dbReference type="PANTHER" id="PTHR45339:SF1">
    <property type="entry name" value="HYBRID SIGNAL TRANSDUCTION HISTIDINE KINASE J"/>
    <property type="match status" value="1"/>
</dbReference>
<dbReference type="CDD" id="cd00156">
    <property type="entry name" value="REC"/>
    <property type="match status" value="1"/>
</dbReference>
<keyword evidence="10" id="KW-0067">ATP-binding</keyword>
<dbReference type="InterPro" id="IPR004358">
    <property type="entry name" value="Sig_transdc_His_kin-like_C"/>
</dbReference>
<reference evidence="23 24" key="1">
    <citation type="journal article" date="2013" name="Genome Announc.">
        <title>Draft Genome Sequence of an Alphaproteobacterium, Caenispirillum salinarum AK4(T), Isolated from a Solar Saltern.</title>
        <authorList>
            <person name="Khatri I."/>
            <person name="Singh A."/>
            <person name="Korpole S."/>
            <person name="Pinnaka A.K."/>
            <person name="Subramanian S."/>
        </authorList>
    </citation>
    <scope>NUCLEOTIDE SEQUENCE [LARGE SCALE GENOMIC DNA]</scope>
    <source>
        <strain evidence="23 24">AK4</strain>
    </source>
</reference>
<dbReference type="Proteomes" id="UP000009881">
    <property type="component" value="Unassembled WGS sequence"/>
</dbReference>
<dbReference type="Gene3D" id="1.10.287.130">
    <property type="match status" value="1"/>
</dbReference>
<name>K9GRY3_9PROT</name>
<dbReference type="InterPro" id="IPR000700">
    <property type="entry name" value="PAS-assoc_C"/>
</dbReference>
<feature type="modified residue" description="4-aspartylphosphate" evidence="17">
    <location>
        <position position="61"/>
    </location>
</feature>
<dbReference type="GO" id="GO:0005524">
    <property type="term" value="F:ATP binding"/>
    <property type="evidence" value="ECO:0007669"/>
    <property type="project" value="UniProtKB-KW"/>
</dbReference>
<dbReference type="SUPFAM" id="SSF47226">
    <property type="entry name" value="Histidine-containing phosphotransfer domain, HPT domain"/>
    <property type="match status" value="1"/>
</dbReference>
<dbReference type="SMART" id="SM00448">
    <property type="entry name" value="REC"/>
    <property type="match status" value="2"/>
</dbReference>
<evidence type="ECO:0000256" key="17">
    <source>
        <dbReference type="PROSITE-ProRule" id="PRU00169"/>
    </source>
</evidence>
<dbReference type="eggNOG" id="COG2205">
    <property type="taxonomic scope" value="Bacteria"/>
</dbReference>
<evidence type="ECO:0000256" key="5">
    <source>
        <dbReference type="ARBA" id="ARBA00022553"/>
    </source>
</evidence>
<dbReference type="InterPro" id="IPR000014">
    <property type="entry name" value="PAS"/>
</dbReference>
<dbReference type="SUPFAM" id="SSF47384">
    <property type="entry name" value="Homodimeric domain of signal transducing histidine kinase"/>
    <property type="match status" value="1"/>
</dbReference>
<dbReference type="InterPro" id="IPR036097">
    <property type="entry name" value="HisK_dim/P_sf"/>
</dbReference>
<organism evidence="23 24">
    <name type="scientific">Caenispirillum salinarum AK4</name>
    <dbReference type="NCBI Taxonomy" id="1238182"/>
    <lineage>
        <taxon>Bacteria</taxon>
        <taxon>Pseudomonadati</taxon>
        <taxon>Pseudomonadota</taxon>
        <taxon>Alphaproteobacteria</taxon>
        <taxon>Rhodospirillales</taxon>
        <taxon>Novispirillaceae</taxon>
        <taxon>Caenispirillum</taxon>
    </lineage>
</organism>
<dbReference type="InterPro" id="IPR013767">
    <property type="entry name" value="PAS_fold"/>
</dbReference>
<evidence type="ECO:0000256" key="11">
    <source>
        <dbReference type="ARBA" id="ARBA00022989"/>
    </source>
</evidence>
<dbReference type="FunFam" id="3.30.565.10:FF:000010">
    <property type="entry name" value="Sensor histidine kinase RcsC"/>
    <property type="match status" value="1"/>
</dbReference>
<dbReference type="STRING" id="1238182.C882_1360"/>
<dbReference type="InterPro" id="IPR035965">
    <property type="entry name" value="PAS-like_dom_sf"/>
</dbReference>
<sequence>MMPSSEICKVLVIDDNPSDVALVHFELDDAAPGVYEVTGAETLAEGLGHVAEREFDVALLDMGLPDSRGMETVRSFLEAATDIPVIVLTGLDDPHIGLQAVQAGAQDFLIKGQVRGELLERAIAYARERKAVEGELRESEKRLRTILETSPVGVAMTRAGGSILFANTRLGEMLGVPPEELFGSRAEDHYVEPAERVRLEREVSHGGVVLDREMKMLRGDGSAFWVLLSMQPIQYENDYALLVWLYDISSRKEAEEAMARAKEHAEAAARAKSEFVAVMSHEIRTPMNGILGMVRLLLDTELSEQQRDYAETIRYSGEALMAILNDVLDLSKLEAGRMQLDETVFETARLLHSVVDLLDGRAREKGLVLEHDVAEGVPEVLAGDAGRLRQVLLNLISNAIKFTDEGAVSLVVAPQEAPAASGGDQTGRVALRFEVRDTGIGISTPARERLFTAFTQADQSISRRYGGTGLGLAICQRFVDLMGGRIGVDSREGQGSTFWFEVALRRATEAEAAGPLRAAAAADGTGARGAQPAAAGGAPARPLQVLLAEDNIVNRKVAMAFLERAGHVVTVARDGYEAVAQAGRGGFDVVLMDVSMPGMDGYEATSRIRSLPDSRGRVPILALTASAMRGEAERCRAAGMDGYLAKPIDADVLEREIAAAAARWSVADDSLSGGDATVDGEGGIGDGLALLEPAALRGLEGQLGREYLEELLREFLVQARRYLDLAEAGVAAPRHPDTLRAAHDLKSTSINFGFRRLGALAESLEVACRNDDAESVRDVADALPACLDASLRAVTDLYPDVRLAAE</sequence>
<evidence type="ECO:0000259" key="19">
    <source>
        <dbReference type="PROSITE" id="PS50110"/>
    </source>
</evidence>
<comment type="subcellular location">
    <subcellularLocation>
        <location evidence="2">Cell membrane</location>
        <topology evidence="2">Multi-pass membrane protein</topology>
    </subcellularLocation>
</comment>
<dbReference type="Gene3D" id="3.40.50.2300">
    <property type="match status" value="2"/>
</dbReference>
<evidence type="ECO:0000256" key="6">
    <source>
        <dbReference type="ARBA" id="ARBA00022679"/>
    </source>
</evidence>
<dbReference type="PROSITE" id="PS50894">
    <property type="entry name" value="HPT"/>
    <property type="match status" value="1"/>
</dbReference>